<organism evidence="10 11">
    <name type="scientific">Pseudocercospora eumusae</name>
    <dbReference type="NCBI Taxonomy" id="321146"/>
    <lineage>
        <taxon>Eukaryota</taxon>
        <taxon>Fungi</taxon>
        <taxon>Dikarya</taxon>
        <taxon>Ascomycota</taxon>
        <taxon>Pezizomycotina</taxon>
        <taxon>Dothideomycetes</taxon>
        <taxon>Dothideomycetidae</taxon>
        <taxon>Mycosphaerellales</taxon>
        <taxon>Mycosphaerellaceae</taxon>
        <taxon>Pseudocercospora</taxon>
    </lineage>
</organism>
<keyword evidence="4" id="KW-0547">Nucleotide-binding</keyword>
<evidence type="ECO:0000313" key="10">
    <source>
        <dbReference type="EMBL" id="KXT05641.1"/>
    </source>
</evidence>
<evidence type="ECO:0000259" key="9">
    <source>
        <dbReference type="PROSITE" id="PS50011"/>
    </source>
</evidence>
<dbReference type="Pfam" id="PF00069">
    <property type="entry name" value="Pkinase"/>
    <property type="match status" value="1"/>
</dbReference>
<reference evidence="10 11" key="1">
    <citation type="submission" date="2015-07" db="EMBL/GenBank/DDBJ databases">
        <title>Comparative genomics of the Sigatoka disease complex on banana suggests a link between parallel evolutionary changes in Pseudocercospora fijiensis and Pseudocercospora eumusae and increased virulence on the banana host.</title>
        <authorList>
            <person name="Chang T.-C."/>
            <person name="Salvucci A."/>
            <person name="Crous P.W."/>
            <person name="Stergiopoulos I."/>
        </authorList>
    </citation>
    <scope>NUCLEOTIDE SEQUENCE [LARGE SCALE GENOMIC DNA]</scope>
    <source>
        <strain evidence="10 11">CBS 114824</strain>
    </source>
</reference>
<dbReference type="GO" id="GO:0005634">
    <property type="term" value="C:nucleus"/>
    <property type="evidence" value="ECO:0007669"/>
    <property type="project" value="TreeGrafter"/>
</dbReference>
<evidence type="ECO:0000256" key="2">
    <source>
        <dbReference type="ARBA" id="ARBA00022527"/>
    </source>
</evidence>
<keyword evidence="11" id="KW-1185">Reference proteome</keyword>
<evidence type="ECO:0000313" key="11">
    <source>
        <dbReference type="Proteomes" id="UP000070133"/>
    </source>
</evidence>
<dbReference type="GO" id="GO:0004674">
    <property type="term" value="F:protein serine/threonine kinase activity"/>
    <property type="evidence" value="ECO:0007669"/>
    <property type="project" value="UniProtKB-KW"/>
</dbReference>
<keyword evidence="6" id="KW-0067">ATP-binding</keyword>
<dbReference type="InterPro" id="IPR011009">
    <property type="entry name" value="Kinase-like_dom_sf"/>
</dbReference>
<comment type="caution">
    <text evidence="10">The sequence shown here is derived from an EMBL/GenBank/DDBJ whole genome shotgun (WGS) entry which is preliminary data.</text>
</comment>
<evidence type="ECO:0000256" key="7">
    <source>
        <dbReference type="ARBA" id="ARBA00047899"/>
    </source>
</evidence>
<protein>
    <recommendedName>
        <fullName evidence="1">non-specific serine/threonine protein kinase</fullName>
        <ecNumber evidence="1">2.7.11.1</ecNumber>
    </recommendedName>
</protein>
<dbReference type="PANTHER" id="PTHR43671:SF98">
    <property type="entry name" value="SERINE_THREONINE-PROTEIN KINASE NEK11"/>
    <property type="match status" value="1"/>
</dbReference>
<name>A0A139HT49_9PEZI</name>
<dbReference type="STRING" id="321146.A0A139HT49"/>
<gene>
    <name evidence="10" type="ORF">AC578_5584</name>
</gene>
<evidence type="ECO:0000256" key="3">
    <source>
        <dbReference type="ARBA" id="ARBA00022679"/>
    </source>
</evidence>
<dbReference type="PROSITE" id="PS00108">
    <property type="entry name" value="PROTEIN_KINASE_ST"/>
    <property type="match status" value="1"/>
</dbReference>
<dbReference type="InterPro" id="IPR000719">
    <property type="entry name" value="Prot_kinase_dom"/>
</dbReference>
<dbReference type="InterPro" id="IPR008271">
    <property type="entry name" value="Ser/Thr_kinase_AS"/>
</dbReference>
<dbReference type="AlphaFoldDB" id="A0A139HT49"/>
<comment type="catalytic activity">
    <reaction evidence="8">
        <text>L-seryl-[protein] + ATP = O-phospho-L-seryl-[protein] + ADP + H(+)</text>
        <dbReference type="Rhea" id="RHEA:17989"/>
        <dbReference type="Rhea" id="RHEA-COMP:9863"/>
        <dbReference type="Rhea" id="RHEA-COMP:11604"/>
        <dbReference type="ChEBI" id="CHEBI:15378"/>
        <dbReference type="ChEBI" id="CHEBI:29999"/>
        <dbReference type="ChEBI" id="CHEBI:30616"/>
        <dbReference type="ChEBI" id="CHEBI:83421"/>
        <dbReference type="ChEBI" id="CHEBI:456216"/>
        <dbReference type="EC" id="2.7.11.1"/>
    </reaction>
</comment>
<evidence type="ECO:0000256" key="8">
    <source>
        <dbReference type="ARBA" id="ARBA00048679"/>
    </source>
</evidence>
<evidence type="ECO:0000256" key="6">
    <source>
        <dbReference type="ARBA" id="ARBA00022840"/>
    </source>
</evidence>
<dbReference type="GO" id="GO:0005524">
    <property type="term" value="F:ATP binding"/>
    <property type="evidence" value="ECO:0007669"/>
    <property type="project" value="UniProtKB-KW"/>
</dbReference>
<keyword evidence="5" id="KW-0418">Kinase</keyword>
<dbReference type="OrthoDB" id="310217at2759"/>
<dbReference type="PROSITE" id="PS50011">
    <property type="entry name" value="PROTEIN_KINASE_DOM"/>
    <property type="match status" value="1"/>
</dbReference>
<accession>A0A139HT49</accession>
<dbReference type="EMBL" id="LFZN01000011">
    <property type="protein sequence ID" value="KXT05641.1"/>
    <property type="molecule type" value="Genomic_DNA"/>
</dbReference>
<keyword evidence="2" id="KW-0723">Serine/threonine-protein kinase</keyword>
<evidence type="ECO:0000256" key="4">
    <source>
        <dbReference type="ARBA" id="ARBA00022741"/>
    </source>
</evidence>
<dbReference type="EC" id="2.7.11.1" evidence="1"/>
<dbReference type="Proteomes" id="UP000070133">
    <property type="component" value="Unassembled WGS sequence"/>
</dbReference>
<keyword evidence="3" id="KW-0808">Transferase</keyword>
<dbReference type="PANTHER" id="PTHR43671">
    <property type="entry name" value="SERINE/THREONINE-PROTEIN KINASE NEK"/>
    <property type="match status" value="1"/>
</dbReference>
<dbReference type="InterPro" id="IPR050660">
    <property type="entry name" value="NEK_Ser/Thr_kinase"/>
</dbReference>
<proteinExistence type="predicted"/>
<evidence type="ECO:0000256" key="5">
    <source>
        <dbReference type="ARBA" id="ARBA00022777"/>
    </source>
</evidence>
<dbReference type="Gene3D" id="1.10.510.10">
    <property type="entry name" value="Transferase(Phosphotransferase) domain 1"/>
    <property type="match status" value="1"/>
</dbReference>
<dbReference type="SUPFAM" id="SSF56112">
    <property type="entry name" value="Protein kinase-like (PK-like)"/>
    <property type="match status" value="1"/>
</dbReference>
<evidence type="ECO:0000256" key="1">
    <source>
        <dbReference type="ARBA" id="ARBA00012513"/>
    </source>
</evidence>
<dbReference type="SMART" id="SM00220">
    <property type="entry name" value="S_TKc"/>
    <property type="match status" value="1"/>
</dbReference>
<comment type="catalytic activity">
    <reaction evidence="7">
        <text>L-threonyl-[protein] + ATP = O-phospho-L-threonyl-[protein] + ADP + H(+)</text>
        <dbReference type="Rhea" id="RHEA:46608"/>
        <dbReference type="Rhea" id="RHEA-COMP:11060"/>
        <dbReference type="Rhea" id="RHEA-COMP:11605"/>
        <dbReference type="ChEBI" id="CHEBI:15378"/>
        <dbReference type="ChEBI" id="CHEBI:30013"/>
        <dbReference type="ChEBI" id="CHEBI:30616"/>
        <dbReference type="ChEBI" id="CHEBI:61977"/>
        <dbReference type="ChEBI" id="CHEBI:456216"/>
        <dbReference type="EC" id="2.7.11.1"/>
    </reaction>
</comment>
<sequence>MALRNLLRMTPTHPKWDVYLEYALIARGVFEPPVDHAYRKEISKRLDAEFHKLDKTAQDNLVELIESLGPIGTDCRAKNAVARDHEGAKEAYKSKPDITLLESCLPVTVIANEAIEKYLVALTSLLEAERQHDFRDGHRSENLLNERIRTWTRNLERGQRTLRIASELIAKAKTKAELEDRFMDDRIDGHWRGALEFGVGANLAGLWVKVDENDTIIDRIVRKCEVTSATSWPKKFRQQDTANPTPLEAYFANKCADVSRDHFVGIRSWHSDTIKYILTLYSPFCANGDLKGMVDKSVAFGTPLPEPFLWAAFLQLVEACIIMRDGSQGQGLLPDWCSVIHRDIKPANIFLDQPSARFPAYPTFKVADFGLAIETYEGDIFNPSNYNTGSGSAPYRAPEQLNKRRRLDATGSPEQALVEPRLWEWTNVYAIGVVMYQMYHNWFLLKAEQKYLVPHESEWHMANASVTRSPNLGDFIARCIRRNPRNRIRLDELYGNLRDMNPHGDLEMQEYLRDAINGSQPGNSAYDVEFGATQKYAVGMAYKEPSGFDTSDLPDADMMDQGGVPVQWR</sequence>
<feature type="domain" description="Protein kinase" evidence="9">
    <location>
        <begin position="191"/>
        <end position="512"/>
    </location>
</feature>